<proteinExistence type="predicted"/>
<dbReference type="EMBL" id="VNIQ01000003">
    <property type="protein sequence ID" value="TYQ05114.1"/>
    <property type="molecule type" value="Genomic_DNA"/>
</dbReference>
<accession>A0A652YRD8</accession>
<name>A0A652YRD8_NOCGL</name>
<gene>
    <name evidence="1" type="ORF">FNL38_103465</name>
</gene>
<evidence type="ECO:0000313" key="1">
    <source>
        <dbReference type="EMBL" id="TYQ05114.1"/>
    </source>
</evidence>
<dbReference type="AlphaFoldDB" id="A0A652YRD8"/>
<sequence length="152" mass="16541">MREGFRLPGYGGAAVFLRSHAVPARVLDTAAPILVFDVGLLSPDEYNQYLSRRADDGFVERLSTFFFHAAADFHPELSLPTFSDETLGLTISVRSSTDQRVELEFSLAGDATGSDSERDEMGFETSRVVLATSAQSVSRLSGRTSSHFDGEA</sequence>
<reference evidence="1" key="1">
    <citation type="submission" date="2019-07" db="EMBL/GenBank/DDBJ databases">
        <title>Genomic Encyclopedia of Type Strains, Phase IV (KMG-IV): sequencing the most valuable type-strain genomes for metagenomic binning, comparative biology and taxonomic classification.</title>
        <authorList>
            <person name="Goeker M."/>
        </authorList>
    </citation>
    <scope>NUCLEOTIDE SEQUENCE</scope>
    <source>
        <strain evidence="1">DSM 44596</strain>
    </source>
</reference>
<organism evidence="1">
    <name type="scientific">Nocardia globerula</name>
    <dbReference type="NCBI Taxonomy" id="1818"/>
    <lineage>
        <taxon>Bacteria</taxon>
        <taxon>Bacillati</taxon>
        <taxon>Actinomycetota</taxon>
        <taxon>Actinomycetes</taxon>
        <taxon>Mycobacteriales</taxon>
        <taxon>Nocardiaceae</taxon>
        <taxon>Nocardia</taxon>
    </lineage>
</organism>
<comment type="caution">
    <text evidence="1">The sequence shown here is derived from an EMBL/GenBank/DDBJ whole genome shotgun (WGS) entry which is preliminary data.</text>
</comment>
<protein>
    <submittedName>
        <fullName evidence="1">Uncharacterized protein</fullName>
    </submittedName>
</protein>